<keyword evidence="7 11" id="KW-0798">TonB box</keyword>
<dbReference type="FunFam" id="2.60.40.1120:FF:000003">
    <property type="entry name" value="Outer membrane protein Omp121"/>
    <property type="match status" value="1"/>
</dbReference>
<proteinExistence type="inferred from homology"/>
<keyword evidence="4" id="KW-0406">Ion transport</keyword>
<dbReference type="InterPro" id="IPR000531">
    <property type="entry name" value="Beta-barrel_TonB"/>
</dbReference>
<keyword evidence="5 10" id="KW-0812">Transmembrane</keyword>
<reference evidence="13 15" key="1">
    <citation type="submission" date="2015-09" db="EMBL/GenBank/DDBJ databases">
        <authorList>
            <consortium name="Pathogen Informatics"/>
        </authorList>
    </citation>
    <scope>NUCLEOTIDE SEQUENCE [LARGE SCALE GENOMIC DNA]</scope>
    <source>
        <strain evidence="13 15">2789STDY5608872</strain>
    </source>
</reference>
<keyword evidence="3 10" id="KW-1134">Transmembrane beta strand</keyword>
<keyword evidence="8 10" id="KW-0472">Membrane</keyword>
<evidence type="ECO:0000256" key="4">
    <source>
        <dbReference type="ARBA" id="ARBA00022496"/>
    </source>
</evidence>
<evidence type="ECO:0000256" key="9">
    <source>
        <dbReference type="ARBA" id="ARBA00023237"/>
    </source>
</evidence>
<dbReference type="NCBIfam" id="TIGR04056">
    <property type="entry name" value="OMP_RagA_SusC"/>
    <property type="match status" value="1"/>
</dbReference>
<keyword evidence="6" id="KW-0408">Iron</keyword>
<dbReference type="Pfam" id="PF00593">
    <property type="entry name" value="TonB_dep_Rec_b-barrel"/>
    <property type="match status" value="1"/>
</dbReference>
<protein>
    <submittedName>
        <fullName evidence="13">Outer membrane cobalamin receptor protein</fullName>
    </submittedName>
    <submittedName>
        <fullName evidence="14">SusC/RagA family TonB-linked outer membrane protein</fullName>
    </submittedName>
</protein>
<evidence type="ECO:0000259" key="12">
    <source>
        <dbReference type="SMART" id="SM00965"/>
    </source>
</evidence>
<comment type="subcellular location">
    <subcellularLocation>
        <location evidence="1 10">Cell outer membrane</location>
        <topology evidence="1 10">Multi-pass membrane protein</topology>
    </subcellularLocation>
</comment>
<evidence type="ECO:0000256" key="7">
    <source>
        <dbReference type="ARBA" id="ARBA00023077"/>
    </source>
</evidence>
<evidence type="ECO:0000256" key="3">
    <source>
        <dbReference type="ARBA" id="ARBA00022452"/>
    </source>
</evidence>
<keyword evidence="9 10" id="KW-0998">Cell outer membrane</keyword>
<organism evidence="13 15">
    <name type="scientific">Parabacteroides distasonis</name>
    <dbReference type="NCBI Taxonomy" id="823"/>
    <lineage>
        <taxon>Bacteria</taxon>
        <taxon>Pseudomonadati</taxon>
        <taxon>Bacteroidota</taxon>
        <taxon>Bacteroidia</taxon>
        <taxon>Bacteroidales</taxon>
        <taxon>Tannerellaceae</taxon>
        <taxon>Parabacteroides</taxon>
    </lineage>
</organism>
<dbReference type="SUPFAM" id="SSF49464">
    <property type="entry name" value="Carboxypeptidase regulatory domain-like"/>
    <property type="match status" value="1"/>
</dbReference>
<evidence type="ECO:0000256" key="6">
    <source>
        <dbReference type="ARBA" id="ARBA00023004"/>
    </source>
</evidence>
<dbReference type="Gene3D" id="2.170.130.10">
    <property type="entry name" value="TonB-dependent receptor, plug domain"/>
    <property type="match status" value="1"/>
</dbReference>
<dbReference type="InterPro" id="IPR039426">
    <property type="entry name" value="TonB-dep_rcpt-like"/>
</dbReference>
<evidence type="ECO:0000256" key="10">
    <source>
        <dbReference type="PROSITE-ProRule" id="PRU01360"/>
    </source>
</evidence>
<keyword evidence="13" id="KW-0675">Receptor</keyword>
<evidence type="ECO:0000256" key="5">
    <source>
        <dbReference type="ARBA" id="ARBA00022692"/>
    </source>
</evidence>
<evidence type="ECO:0000313" key="14">
    <source>
        <dbReference type="EMBL" id="MRY57365.1"/>
    </source>
</evidence>
<dbReference type="Pfam" id="PF07660">
    <property type="entry name" value="STN"/>
    <property type="match status" value="1"/>
</dbReference>
<dbReference type="InterPro" id="IPR023997">
    <property type="entry name" value="TonB-dep_OMP_SusC/RagA_CS"/>
</dbReference>
<evidence type="ECO:0000256" key="11">
    <source>
        <dbReference type="RuleBase" id="RU003357"/>
    </source>
</evidence>
<reference evidence="14 16" key="2">
    <citation type="journal article" date="2019" name="Nat. Med.">
        <title>A library of human gut bacterial isolates paired with longitudinal multiomics data enables mechanistic microbiome research.</title>
        <authorList>
            <person name="Poyet M."/>
            <person name="Groussin M."/>
            <person name="Gibbons S.M."/>
            <person name="Avila-Pacheco J."/>
            <person name="Jiang X."/>
            <person name="Kearney S.M."/>
            <person name="Perrotta A.R."/>
            <person name="Berdy B."/>
            <person name="Zhao S."/>
            <person name="Lieberman T.D."/>
            <person name="Swanson P.K."/>
            <person name="Smith M."/>
            <person name="Roesemann S."/>
            <person name="Alexander J.E."/>
            <person name="Rich S.A."/>
            <person name="Livny J."/>
            <person name="Vlamakis H."/>
            <person name="Clish C."/>
            <person name="Bullock K."/>
            <person name="Deik A."/>
            <person name="Scott J."/>
            <person name="Pierce K.A."/>
            <person name="Xavier R.J."/>
            <person name="Alm E.J."/>
        </authorList>
    </citation>
    <scope>NUCLEOTIDE SEQUENCE [LARGE SCALE GENOMIC DNA]</scope>
    <source>
        <strain evidence="14 16">BIOML-A41</strain>
    </source>
</reference>
<dbReference type="EMBL" id="WKLT01000004">
    <property type="protein sequence ID" value="MRY57365.1"/>
    <property type="molecule type" value="Genomic_DNA"/>
</dbReference>
<dbReference type="InterPro" id="IPR037066">
    <property type="entry name" value="Plug_dom_sf"/>
</dbReference>
<dbReference type="InterPro" id="IPR011662">
    <property type="entry name" value="Secretin/TonB_short_N"/>
</dbReference>
<dbReference type="GO" id="GO:0006826">
    <property type="term" value="P:iron ion transport"/>
    <property type="evidence" value="ECO:0007669"/>
    <property type="project" value="UniProtKB-KW"/>
</dbReference>
<dbReference type="SUPFAM" id="SSF56935">
    <property type="entry name" value="Porins"/>
    <property type="match status" value="1"/>
</dbReference>
<accession>A0A173TJ86</accession>
<dbReference type="PROSITE" id="PS52016">
    <property type="entry name" value="TONB_DEPENDENT_REC_3"/>
    <property type="match status" value="1"/>
</dbReference>
<sequence length="1094" mass="122119">MFKSRKNQCSYIIFLALFLFFNPILVLAQTGSVTLSMKNATLKQFFEAVEKQTTYIFSYRDAIVEGKKEVTLNVTNQPIQRLLDDVLHQRDLQYTMTGHSIVVTLKTAGKVKQVSGTVVDSNGEPIIGANVVEKGTTNGTVTDISGNFSLNIDDTGILQISYIGFNTQDVAVNGKSSLMINLKEDTQKLDEVVVVGYGVQKKSNVTGSVASIKTDDFNDLNMDVSHVIQGRVAGVNVSNGNIIIRGAASINGADPLWIVDGVPGSAPNFNDIESIEILKDAASTAIYGARGAGGVILVTTKKGKIGKLSINARVSFGIETPIDLPDMLHTADFIDRKLAAGFPNNPNSGWDNPASLPDTDWENLVWRNAFRQNYFLQMTGGNEKTTFNMSAEFYKNQFIERYSFEDAGNFRVASQTNISKRVKFSEILTVGFNNTDPHLYGQTNNDYVYYRQVPTMVPYDNTNEAGGGWGKHPAGGYYEGPNHVATLMSHHANERRFWARANAILDWEIINDLKFQANFSANFDSHANNLFLESWNLGSLSQQDYYSKDYGSGYDLRMLYTLTYDHTFGEKHYVKGMVGYEAYRATASSAGGWKNGFLVQPSDDISLGTGDKDVSGTKTEGRSLSQFARVNYAYDDRYLLEASIRRDGYDNFGPENRFGVFPSASVGWNVGKESFVKDNITWMSQLKLRGSYGKIGNNTIPQFLYEPSFTNNYLYYSYDGQNTQRGFWYSNVANATIKWEDVAQWNIGVDASFLDNRLNTTIEYYDKKTSDMLYSVGVPPSAGPSSEPFSETSSYRANIGKISNRGFEWMVQWRDSYKDFRYDVAFTLSTNKNKVVKLSDQVNPIIWAGSDAALNSSIYRTENGQPMGQMYGYVVDGIIQDQAEIDALNAQSPDGLYQQAGTAPGDLKYKDLNGDGKVTNEDKTYIGNPWPDLMYGLNINLSWKGFDLSMGWLGNAGVDVFNSAKLYERSFYGDYNTTYKVYEAWSPTNRATSHPRVTKEDPNGNFKNVSSYFVEDGSFFKLKNLHFGYNLPKSILSHLKIEGLKFYINCDNLFIITKFQGDPELGGGYLERNMYSVKRAPSTRTIMGGLSLTL</sequence>
<gene>
    <name evidence="13" type="ORF">ERS852429_01593</name>
    <name evidence="14" type="ORF">GKD59_05465</name>
</gene>
<name>A0A173TJ86_PARDI</name>
<evidence type="ECO:0000313" key="13">
    <source>
        <dbReference type="EMBL" id="CUN02751.1"/>
    </source>
</evidence>
<dbReference type="Gene3D" id="2.60.40.1120">
    <property type="entry name" value="Carboxypeptidase-like, regulatory domain"/>
    <property type="match status" value="1"/>
</dbReference>
<dbReference type="Proteomes" id="UP000095591">
    <property type="component" value="Unassembled WGS sequence"/>
</dbReference>
<dbReference type="SMART" id="SM00965">
    <property type="entry name" value="STN"/>
    <property type="match status" value="1"/>
</dbReference>
<evidence type="ECO:0000313" key="16">
    <source>
        <dbReference type="Proteomes" id="UP000463337"/>
    </source>
</evidence>
<feature type="domain" description="Secretin/TonB short N-terminal" evidence="12">
    <location>
        <begin position="55"/>
        <end position="106"/>
    </location>
</feature>
<keyword evidence="4" id="KW-0410">Iron transport</keyword>
<dbReference type="NCBIfam" id="TIGR04057">
    <property type="entry name" value="SusC_RagA_signa"/>
    <property type="match status" value="1"/>
</dbReference>
<dbReference type="GO" id="GO:0009279">
    <property type="term" value="C:cell outer membrane"/>
    <property type="evidence" value="ECO:0007669"/>
    <property type="project" value="UniProtKB-SubCell"/>
</dbReference>
<evidence type="ECO:0000256" key="8">
    <source>
        <dbReference type="ARBA" id="ARBA00023136"/>
    </source>
</evidence>
<dbReference type="Proteomes" id="UP000463337">
    <property type="component" value="Unassembled WGS sequence"/>
</dbReference>
<dbReference type="InterPro" id="IPR036942">
    <property type="entry name" value="Beta-barrel_TonB_sf"/>
</dbReference>
<dbReference type="AlphaFoldDB" id="A0A173TJ86"/>
<evidence type="ECO:0000313" key="15">
    <source>
        <dbReference type="Proteomes" id="UP000095591"/>
    </source>
</evidence>
<dbReference type="Pfam" id="PF13715">
    <property type="entry name" value="CarbopepD_reg_2"/>
    <property type="match status" value="1"/>
</dbReference>
<dbReference type="EMBL" id="CYXP01000003">
    <property type="protein sequence ID" value="CUN02751.1"/>
    <property type="molecule type" value="Genomic_DNA"/>
</dbReference>
<dbReference type="Pfam" id="PF07715">
    <property type="entry name" value="Plug"/>
    <property type="match status" value="1"/>
</dbReference>
<evidence type="ECO:0000256" key="2">
    <source>
        <dbReference type="ARBA" id="ARBA00022448"/>
    </source>
</evidence>
<dbReference type="InterPro" id="IPR023996">
    <property type="entry name" value="TonB-dep_OMP_SusC/RagA"/>
</dbReference>
<dbReference type="InterPro" id="IPR012910">
    <property type="entry name" value="Plug_dom"/>
</dbReference>
<keyword evidence="2 10" id="KW-0813">Transport</keyword>
<dbReference type="RefSeq" id="WP_048927978.1">
    <property type="nucleotide sequence ID" value="NZ_JBCOVN010000024.1"/>
</dbReference>
<dbReference type="Gene3D" id="2.40.170.20">
    <property type="entry name" value="TonB-dependent receptor, beta-barrel domain"/>
    <property type="match status" value="1"/>
</dbReference>
<dbReference type="InterPro" id="IPR008969">
    <property type="entry name" value="CarboxyPept-like_regulatory"/>
</dbReference>
<comment type="similarity">
    <text evidence="10 11">Belongs to the TonB-dependent receptor family.</text>
</comment>
<evidence type="ECO:0000256" key="1">
    <source>
        <dbReference type="ARBA" id="ARBA00004571"/>
    </source>
</evidence>